<feature type="transmembrane region" description="Helical" evidence="10">
    <location>
        <begin position="140"/>
        <end position="160"/>
    </location>
</feature>
<feature type="transmembrane region" description="Helical" evidence="10">
    <location>
        <begin position="289"/>
        <end position="311"/>
    </location>
</feature>
<keyword evidence="7 10" id="KW-1133">Transmembrane helix</keyword>
<comment type="subcellular location">
    <subcellularLocation>
        <location evidence="1">Cell membrane</location>
        <topology evidence="1">Multi-pass membrane protein</topology>
    </subcellularLocation>
</comment>
<evidence type="ECO:0000256" key="7">
    <source>
        <dbReference type="ARBA" id="ARBA00022989"/>
    </source>
</evidence>
<evidence type="ECO:0000256" key="2">
    <source>
        <dbReference type="ARBA" id="ARBA00008417"/>
    </source>
</evidence>
<keyword evidence="8 10" id="KW-0472">Membrane</keyword>
<evidence type="ECO:0000256" key="1">
    <source>
        <dbReference type="ARBA" id="ARBA00004651"/>
    </source>
</evidence>
<feature type="transmembrane region" description="Helical" evidence="10">
    <location>
        <begin position="111"/>
        <end position="133"/>
    </location>
</feature>
<feature type="transmembrane region" description="Helical" evidence="10">
    <location>
        <begin position="364"/>
        <end position="385"/>
    </location>
</feature>
<dbReference type="CDD" id="cd13143">
    <property type="entry name" value="MATE_MepA_like"/>
    <property type="match status" value="1"/>
</dbReference>
<evidence type="ECO:0000256" key="6">
    <source>
        <dbReference type="ARBA" id="ARBA00022692"/>
    </source>
</evidence>
<evidence type="ECO:0000256" key="9">
    <source>
        <dbReference type="ARBA" id="ARBA00023251"/>
    </source>
</evidence>
<feature type="transmembrane region" description="Helical" evidence="10">
    <location>
        <begin position="166"/>
        <end position="191"/>
    </location>
</feature>
<evidence type="ECO:0000313" key="11">
    <source>
        <dbReference type="EMBL" id="MBC5580746.1"/>
    </source>
</evidence>
<evidence type="ECO:0000256" key="5">
    <source>
        <dbReference type="ARBA" id="ARBA00022475"/>
    </source>
</evidence>
<feature type="transmembrane region" description="Helical" evidence="10">
    <location>
        <begin position="34"/>
        <end position="57"/>
    </location>
</feature>
<keyword evidence="12" id="KW-1185">Reference proteome</keyword>
<keyword evidence="5" id="KW-1003">Cell membrane</keyword>
<dbReference type="GO" id="GO:0015297">
    <property type="term" value="F:antiporter activity"/>
    <property type="evidence" value="ECO:0007669"/>
    <property type="project" value="InterPro"/>
</dbReference>
<comment type="similarity">
    <text evidence="2">Belongs to the multi antimicrobial extrusion (MATE) (TC 2.A.66.1) family. MepA subfamily.</text>
</comment>
<comment type="caution">
    <text evidence="11">The sequence shown here is derived from an EMBL/GenBank/DDBJ whole genome shotgun (WGS) entry which is preliminary data.</text>
</comment>
<feature type="transmembrane region" description="Helical" evidence="10">
    <location>
        <begin position="69"/>
        <end position="91"/>
    </location>
</feature>
<dbReference type="InterPro" id="IPR045070">
    <property type="entry name" value="MATE_MepA-like"/>
</dbReference>
<name>A0A923KVF7_9FIRM</name>
<dbReference type="Pfam" id="PF01554">
    <property type="entry name" value="MatE"/>
    <property type="match status" value="2"/>
</dbReference>
<dbReference type="InterPro" id="IPR002528">
    <property type="entry name" value="MATE_fam"/>
</dbReference>
<dbReference type="PANTHER" id="PTHR43823:SF3">
    <property type="entry name" value="MULTIDRUG EXPORT PROTEIN MEPA"/>
    <property type="match status" value="1"/>
</dbReference>
<evidence type="ECO:0000256" key="8">
    <source>
        <dbReference type="ARBA" id="ARBA00023136"/>
    </source>
</evidence>
<feature type="transmembrane region" description="Helical" evidence="10">
    <location>
        <begin position="247"/>
        <end position="268"/>
    </location>
</feature>
<dbReference type="GO" id="GO:0005886">
    <property type="term" value="C:plasma membrane"/>
    <property type="evidence" value="ECO:0007669"/>
    <property type="project" value="UniProtKB-SubCell"/>
</dbReference>
<accession>A0A923KVF7</accession>
<dbReference type="AlphaFoldDB" id="A0A923KVF7"/>
<feature type="transmembrane region" description="Helical" evidence="10">
    <location>
        <begin position="331"/>
        <end position="357"/>
    </location>
</feature>
<evidence type="ECO:0000313" key="12">
    <source>
        <dbReference type="Proteomes" id="UP000659630"/>
    </source>
</evidence>
<sequence>MMVFNSFYTMVDGGFVSRFVGTGALSAVNIVYPALNLVFALGIMLATGGSAVVAKLMGEGQEEHARRSFTALAVAGVALGAAMTAAGTLLAGPIVRMLGANDAVFADCRDYMFTLSLFVPFAMLQLLFQYFFVAAAKPNLGLVSTVAGGVANIVLDYVFIVPLQMGVSGAALATGFGFVIPAAAGLVFFACNRKGALHFARPRWEAWLFLRACANGSSEMVSNLSVAVTTFLFNILMMRALGENGVAAITIVLYSQFLFTAVFLGYVSGVAPLFSFNYGARDKKRLGQLFRLSLIFITVCSLLAWVLSLALSRQVVGVFASRGEPVFDLAVHGLFLFSAGFLFMGFNIFASGLFTALSNGRVSAALSFLRTFVFIVAAILLLPGLLGVDGIWLSIPAAEALALLVSVWCVVRWKPAYGY</sequence>
<keyword evidence="4" id="KW-0813">Transport</keyword>
<dbReference type="Proteomes" id="UP000659630">
    <property type="component" value="Unassembled WGS sequence"/>
</dbReference>
<keyword evidence="9" id="KW-0046">Antibiotic resistance</keyword>
<protein>
    <recommendedName>
        <fullName evidence="3">Multidrug export protein MepA</fullName>
    </recommendedName>
</protein>
<proteinExistence type="inferred from homology"/>
<dbReference type="InterPro" id="IPR051327">
    <property type="entry name" value="MATE_MepA_subfamily"/>
</dbReference>
<keyword evidence="6 10" id="KW-0812">Transmembrane</keyword>
<dbReference type="PANTHER" id="PTHR43823">
    <property type="entry name" value="SPORULATION PROTEIN YKVU"/>
    <property type="match status" value="1"/>
</dbReference>
<evidence type="ECO:0000256" key="4">
    <source>
        <dbReference type="ARBA" id="ARBA00022448"/>
    </source>
</evidence>
<reference evidence="11" key="1">
    <citation type="submission" date="2020-08" db="EMBL/GenBank/DDBJ databases">
        <title>Genome public.</title>
        <authorList>
            <person name="Liu C."/>
            <person name="Sun Q."/>
        </authorList>
    </citation>
    <scope>NUCLEOTIDE SEQUENCE</scope>
    <source>
        <strain evidence="11">BX8</strain>
    </source>
</reference>
<organism evidence="11 12">
    <name type="scientific">Anaerofilum hominis</name>
    <dbReference type="NCBI Taxonomy" id="2763016"/>
    <lineage>
        <taxon>Bacteria</taxon>
        <taxon>Bacillati</taxon>
        <taxon>Bacillota</taxon>
        <taxon>Clostridia</taxon>
        <taxon>Eubacteriales</taxon>
        <taxon>Oscillospiraceae</taxon>
        <taxon>Anaerofilum</taxon>
    </lineage>
</organism>
<gene>
    <name evidence="11" type="ORF">H8S23_04440</name>
</gene>
<dbReference type="PIRSF" id="PIRSF006603">
    <property type="entry name" value="DinF"/>
    <property type="match status" value="1"/>
</dbReference>
<feature type="transmembrane region" description="Helical" evidence="10">
    <location>
        <begin position="221"/>
        <end position="241"/>
    </location>
</feature>
<dbReference type="GO" id="GO:0046677">
    <property type="term" value="P:response to antibiotic"/>
    <property type="evidence" value="ECO:0007669"/>
    <property type="project" value="UniProtKB-KW"/>
</dbReference>
<dbReference type="EMBL" id="JACONZ010000001">
    <property type="protein sequence ID" value="MBC5580746.1"/>
    <property type="molecule type" value="Genomic_DNA"/>
</dbReference>
<feature type="transmembrane region" description="Helical" evidence="10">
    <location>
        <begin position="391"/>
        <end position="411"/>
    </location>
</feature>
<evidence type="ECO:0000256" key="3">
    <source>
        <dbReference type="ARBA" id="ARBA00022106"/>
    </source>
</evidence>
<dbReference type="InterPro" id="IPR048279">
    <property type="entry name" value="MdtK-like"/>
</dbReference>
<dbReference type="GO" id="GO:0042910">
    <property type="term" value="F:xenobiotic transmembrane transporter activity"/>
    <property type="evidence" value="ECO:0007669"/>
    <property type="project" value="InterPro"/>
</dbReference>
<evidence type="ECO:0000256" key="10">
    <source>
        <dbReference type="SAM" id="Phobius"/>
    </source>
</evidence>